<feature type="domain" description="Protein kinase" evidence="7">
    <location>
        <begin position="223"/>
        <end position="497"/>
    </location>
</feature>
<evidence type="ECO:0000313" key="8">
    <source>
        <dbReference type="EMBL" id="RMJ03713.1"/>
    </source>
</evidence>
<evidence type="ECO:0008006" key="10">
    <source>
        <dbReference type="Google" id="ProtNLM"/>
    </source>
</evidence>
<dbReference type="AlphaFoldDB" id="A0A3M2REH6"/>
<dbReference type="InterPro" id="IPR000719">
    <property type="entry name" value="Prot_kinase_dom"/>
</dbReference>
<organism evidence="8 9">
    <name type="scientific">Fusarium kuroshium</name>
    <dbReference type="NCBI Taxonomy" id="2010991"/>
    <lineage>
        <taxon>Eukaryota</taxon>
        <taxon>Fungi</taxon>
        <taxon>Dikarya</taxon>
        <taxon>Ascomycota</taxon>
        <taxon>Pezizomycotina</taxon>
        <taxon>Sordariomycetes</taxon>
        <taxon>Hypocreomycetidae</taxon>
        <taxon>Hypocreales</taxon>
        <taxon>Nectriaceae</taxon>
        <taxon>Fusarium</taxon>
        <taxon>Fusarium solani species complex</taxon>
    </lineage>
</organism>
<evidence type="ECO:0000313" key="9">
    <source>
        <dbReference type="Proteomes" id="UP000277212"/>
    </source>
</evidence>
<dbReference type="STRING" id="2010991.A0A3M2REH6"/>
<dbReference type="SMART" id="SM00220">
    <property type="entry name" value="S_TKc"/>
    <property type="match status" value="1"/>
</dbReference>
<evidence type="ECO:0000256" key="2">
    <source>
        <dbReference type="ARBA" id="ARBA00022741"/>
    </source>
</evidence>
<evidence type="ECO:0000259" key="6">
    <source>
        <dbReference type="PROSITE" id="PS50006"/>
    </source>
</evidence>
<sequence length="700" mass="77870">MEHDIIAYLYPHGSGFIVGNASKAIEASPRYVPPRLSQPPRTRYSRGERESTEPPENQGASALDYLPYLEITFSDIPRTDRGLIFGSNPHCDVFLNYQGVSNIHFSLTFDQFNRPIVKDLNSLAGTQVTYDGGAEGVRRDFQWIVGGHHIPQRIKSIVITVPDTISFQIVVPFHPITSPAYIDKVNRFKQGTATAEDLLNNLGLSNPPTRPRTGTHTPGTGEIHFRRKLGEGSFGVVTHLWNVNTGDEHVVKAPTSKAIRKKEFDKKAWRQEADIMAQVSHDHIVQFIGSSFTPYPRLYMEYVPCGSLDGHEDISYNEILTILCQCLSALAYLHGRETPIAHRDIKPANILVQYRFDGDISVKLGDFGLSRDRTELMTICGTQKYIAPEIHSELQRDVGKETRLGYTAVVDIWSLGVVACELACGLPRYKDRYWSDGVAWCKSIITRLQKALQKNPNDLRQFLLNTMVVLSPESRFSAVDCYDLVVRLPRTEIDSLLPWTPASYPEEGDQTTPRYIVQNDDIEDLATVIYQPRSHTETTTSYFVKSGAPAPSSRMTQQHGESQVPCSSVIRRYGNWSEGRELEYFLNDYSTGDFNPLYVGSSLASQFGGDNPEGNNSGDWANQFLEEPSQCSQVGAAGVRAGVSSGTTRLSIPRGERGGWYLPSGTRQVEGDDTIDADDYEEMAGAALLLQAIGQGSRAV</sequence>
<keyword evidence="9" id="KW-1185">Reference proteome</keyword>
<dbReference type="OrthoDB" id="10252171at2759"/>
<dbReference type="InterPro" id="IPR008271">
    <property type="entry name" value="Ser/Thr_kinase_AS"/>
</dbReference>
<dbReference type="Pfam" id="PF00498">
    <property type="entry name" value="FHA"/>
    <property type="match status" value="1"/>
</dbReference>
<comment type="similarity">
    <text evidence="1">Belongs to the protein kinase superfamily. CAMK Ser/Thr protein kinase family. CHEK2 subfamily.</text>
</comment>
<accession>A0A3M2REH6</accession>
<comment type="caution">
    <text evidence="8">The sequence shown here is derived from an EMBL/GenBank/DDBJ whole genome shotgun (WGS) entry which is preliminary data.</text>
</comment>
<gene>
    <name evidence="8" type="ORF">CDV36_014762</name>
</gene>
<feature type="domain" description="FHA" evidence="6">
    <location>
        <begin position="83"/>
        <end position="129"/>
    </location>
</feature>
<dbReference type="Proteomes" id="UP000277212">
    <property type="component" value="Unassembled WGS sequence"/>
</dbReference>
<dbReference type="PROSITE" id="PS50006">
    <property type="entry name" value="FHA_DOMAIN"/>
    <property type="match status" value="1"/>
</dbReference>
<dbReference type="InterPro" id="IPR000253">
    <property type="entry name" value="FHA_dom"/>
</dbReference>
<dbReference type="InterPro" id="IPR053235">
    <property type="entry name" value="Ser_Thr_kinase"/>
</dbReference>
<dbReference type="SUPFAM" id="SSF49879">
    <property type="entry name" value="SMAD/FHA domain"/>
    <property type="match status" value="1"/>
</dbReference>
<evidence type="ECO:0000256" key="4">
    <source>
        <dbReference type="PROSITE-ProRule" id="PRU10141"/>
    </source>
</evidence>
<dbReference type="PROSITE" id="PS50011">
    <property type="entry name" value="PROTEIN_KINASE_DOM"/>
    <property type="match status" value="1"/>
</dbReference>
<dbReference type="SUPFAM" id="SSF56112">
    <property type="entry name" value="Protein kinase-like (PK-like)"/>
    <property type="match status" value="1"/>
</dbReference>
<dbReference type="PROSITE" id="PS00108">
    <property type="entry name" value="PROTEIN_KINASE_ST"/>
    <property type="match status" value="1"/>
</dbReference>
<feature type="region of interest" description="Disordered" evidence="5">
    <location>
        <begin position="29"/>
        <end position="60"/>
    </location>
</feature>
<dbReference type="GO" id="GO:0004674">
    <property type="term" value="F:protein serine/threonine kinase activity"/>
    <property type="evidence" value="ECO:0007669"/>
    <property type="project" value="TreeGrafter"/>
</dbReference>
<feature type="binding site" evidence="4">
    <location>
        <position position="261"/>
    </location>
    <ligand>
        <name>ATP</name>
        <dbReference type="ChEBI" id="CHEBI:30616"/>
    </ligand>
</feature>
<name>A0A3M2REH6_9HYPO</name>
<dbReference type="Pfam" id="PF00069">
    <property type="entry name" value="Pkinase"/>
    <property type="match status" value="1"/>
</dbReference>
<dbReference type="InterPro" id="IPR008984">
    <property type="entry name" value="SMAD_FHA_dom_sf"/>
</dbReference>
<evidence type="ECO:0000256" key="1">
    <source>
        <dbReference type="ARBA" id="ARBA00005575"/>
    </source>
</evidence>
<proteinExistence type="inferred from homology"/>
<dbReference type="InterPro" id="IPR011009">
    <property type="entry name" value="Kinase-like_dom_sf"/>
</dbReference>
<dbReference type="GO" id="GO:0005737">
    <property type="term" value="C:cytoplasm"/>
    <property type="evidence" value="ECO:0007669"/>
    <property type="project" value="TreeGrafter"/>
</dbReference>
<dbReference type="PROSITE" id="PS00107">
    <property type="entry name" value="PROTEIN_KINASE_ATP"/>
    <property type="match status" value="1"/>
</dbReference>
<keyword evidence="3 4" id="KW-0067">ATP-binding</keyword>
<evidence type="ECO:0000256" key="5">
    <source>
        <dbReference type="SAM" id="MobiDB-lite"/>
    </source>
</evidence>
<dbReference type="Gene3D" id="2.60.200.20">
    <property type="match status" value="1"/>
</dbReference>
<dbReference type="GO" id="GO:0005524">
    <property type="term" value="F:ATP binding"/>
    <property type="evidence" value="ECO:0007669"/>
    <property type="project" value="UniProtKB-UniRule"/>
</dbReference>
<dbReference type="InterPro" id="IPR017441">
    <property type="entry name" value="Protein_kinase_ATP_BS"/>
</dbReference>
<dbReference type="EMBL" id="NKUJ01000489">
    <property type="protein sequence ID" value="RMJ03713.1"/>
    <property type="molecule type" value="Genomic_DNA"/>
</dbReference>
<dbReference type="CDD" id="cd00060">
    <property type="entry name" value="FHA"/>
    <property type="match status" value="1"/>
</dbReference>
<protein>
    <recommendedName>
        <fullName evidence="10">Protein kinase domain-containing protein</fullName>
    </recommendedName>
</protein>
<dbReference type="PANTHER" id="PTHR24361">
    <property type="entry name" value="MITOGEN-ACTIVATED KINASE KINASE KINASE"/>
    <property type="match status" value="1"/>
</dbReference>
<dbReference type="Gene3D" id="1.10.510.10">
    <property type="entry name" value="Transferase(Phosphotransferase) domain 1"/>
    <property type="match status" value="1"/>
</dbReference>
<keyword evidence="2 4" id="KW-0547">Nucleotide-binding</keyword>
<evidence type="ECO:0000259" key="7">
    <source>
        <dbReference type="PROSITE" id="PS50011"/>
    </source>
</evidence>
<reference evidence="8 9" key="1">
    <citation type="submission" date="2017-06" db="EMBL/GenBank/DDBJ databases">
        <title>Comparative genomic analysis of Ambrosia Fusariam Clade fungi.</title>
        <authorList>
            <person name="Stajich J.E."/>
            <person name="Carrillo J."/>
            <person name="Kijimoto T."/>
            <person name="Eskalen A."/>
            <person name="O'Donnell K."/>
            <person name="Kasson M."/>
        </authorList>
    </citation>
    <scope>NUCLEOTIDE SEQUENCE [LARGE SCALE GENOMIC DNA]</scope>
    <source>
        <strain evidence="8">UCR3666</strain>
    </source>
</reference>
<evidence type="ECO:0000256" key="3">
    <source>
        <dbReference type="ARBA" id="ARBA00022840"/>
    </source>
</evidence>